<dbReference type="InterPro" id="IPR001447">
    <property type="entry name" value="Arylamine_N-AcTrfase"/>
</dbReference>
<gene>
    <name evidence="2" type="ORF">BSPP4475_15830</name>
</gene>
<accession>A0AA48MBJ8</accession>
<evidence type="ECO:0000256" key="1">
    <source>
        <dbReference type="ARBA" id="ARBA00006547"/>
    </source>
</evidence>
<organism evidence="2 3">
    <name type="scientific">Brevibacillus aydinogluensis</name>
    <dbReference type="NCBI Taxonomy" id="927786"/>
    <lineage>
        <taxon>Bacteria</taxon>
        <taxon>Bacillati</taxon>
        <taxon>Bacillota</taxon>
        <taxon>Bacilli</taxon>
        <taxon>Bacillales</taxon>
        <taxon>Paenibacillaceae</taxon>
        <taxon>Brevibacillus</taxon>
    </lineage>
</organism>
<dbReference type="AlphaFoldDB" id="A0AA48MBJ8"/>
<evidence type="ECO:0000313" key="3">
    <source>
        <dbReference type="Proteomes" id="UP001189619"/>
    </source>
</evidence>
<dbReference type="EMBL" id="OY569118">
    <property type="protein sequence ID" value="CAJ1003792.1"/>
    <property type="molecule type" value="Genomic_DNA"/>
</dbReference>
<dbReference type="PANTHER" id="PTHR11786:SF0">
    <property type="entry name" value="ARYLAMINE N-ACETYLTRANSFERASE 4-RELATED"/>
    <property type="match status" value="1"/>
</dbReference>
<dbReference type="SUPFAM" id="SSF54001">
    <property type="entry name" value="Cysteine proteinases"/>
    <property type="match status" value="1"/>
</dbReference>
<proteinExistence type="inferred from homology"/>
<dbReference type="GO" id="GO:0016407">
    <property type="term" value="F:acetyltransferase activity"/>
    <property type="evidence" value="ECO:0007669"/>
    <property type="project" value="InterPro"/>
</dbReference>
<dbReference type="Gene3D" id="3.30.2140.20">
    <property type="match status" value="1"/>
</dbReference>
<dbReference type="RefSeq" id="WP_304414598.1">
    <property type="nucleotide sequence ID" value="NZ_OY569118.1"/>
</dbReference>
<sequence length="281" mass="31887">MSRLPAWASAYLHHLGLAPRPADYAFLSELCRAHLQAFPFENVGKLLQARRPGNKSLPSPERFVADAVRCGFGGTCYAIHANLLWLLRDLGFSAHLVPVGTSHTAVIVRLPEWGGEPVYVDLGSTAPVYQPVRFRRDPDNCIRFGPETVRITPDAERPGRYQYLHYRGEKLVNEDWHFDPEERREPDDFAKALARSFAPGAFFLNCLRIHVYQWDSERSLSLKNNTLLITHADGGERRLTLGSIRELEETVADEFRLPRLPVREAVEILQSRGVDLFANET</sequence>
<evidence type="ECO:0000313" key="2">
    <source>
        <dbReference type="EMBL" id="CAJ1003792.1"/>
    </source>
</evidence>
<dbReference type="InterPro" id="IPR053710">
    <property type="entry name" value="Arylamine_NAT_domain_sf"/>
</dbReference>
<reference evidence="2" key="1">
    <citation type="submission" date="2023-07" db="EMBL/GenBank/DDBJ databases">
        <authorList>
            <person name="Ivanov I."/>
            <person name="Teneva D."/>
            <person name="Stoikov I."/>
        </authorList>
    </citation>
    <scope>NUCLEOTIDE SEQUENCE</scope>
    <source>
        <strain evidence="2">4475</strain>
    </source>
</reference>
<dbReference type="Pfam" id="PF00797">
    <property type="entry name" value="Acetyltransf_2"/>
    <property type="match status" value="1"/>
</dbReference>
<name>A0AA48MBJ8_9BACL</name>
<comment type="similarity">
    <text evidence="1">Belongs to the arylamine N-acetyltransferase family.</text>
</comment>
<dbReference type="Proteomes" id="UP001189619">
    <property type="component" value="Chromosome"/>
</dbReference>
<dbReference type="InterPro" id="IPR038765">
    <property type="entry name" value="Papain-like_cys_pep_sf"/>
</dbReference>
<keyword evidence="3" id="KW-1185">Reference proteome</keyword>
<dbReference type="KEGG" id="bayd:BSPP4475_15830"/>
<protein>
    <submittedName>
        <fullName evidence="2">Arylamine N-acetyltransferase</fullName>
    </submittedName>
</protein>
<dbReference type="PANTHER" id="PTHR11786">
    <property type="entry name" value="N-HYDROXYARYLAMINE O-ACETYLTRANSFERASE"/>
    <property type="match status" value="1"/>
</dbReference>